<keyword evidence="2" id="KW-1185">Reference proteome</keyword>
<dbReference type="Proteomes" id="UP000636709">
    <property type="component" value="Unassembled WGS sequence"/>
</dbReference>
<dbReference type="AlphaFoldDB" id="A0A835AEP5"/>
<accession>A0A835AEP5</accession>
<evidence type="ECO:0000313" key="2">
    <source>
        <dbReference type="Proteomes" id="UP000636709"/>
    </source>
</evidence>
<evidence type="ECO:0000313" key="1">
    <source>
        <dbReference type="EMBL" id="KAF8660514.1"/>
    </source>
</evidence>
<organism evidence="1 2">
    <name type="scientific">Digitaria exilis</name>
    <dbReference type="NCBI Taxonomy" id="1010633"/>
    <lineage>
        <taxon>Eukaryota</taxon>
        <taxon>Viridiplantae</taxon>
        <taxon>Streptophyta</taxon>
        <taxon>Embryophyta</taxon>
        <taxon>Tracheophyta</taxon>
        <taxon>Spermatophyta</taxon>
        <taxon>Magnoliopsida</taxon>
        <taxon>Liliopsida</taxon>
        <taxon>Poales</taxon>
        <taxon>Poaceae</taxon>
        <taxon>PACMAD clade</taxon>
        <taxon>Panicoideae</taxon>
        <taxon>Panicodae</taxon>
        <taxon>Paniceae</taxon>
        <taxon>Anthephorinae</taxon>
        <taxon>Digitaria</taxon>
    </lineage>
</organism>
<name>A0A835AEP5_9POAL</name>
<comment type="caution">
    <text evidence="1">The sequence shown here is derived from an EMBL/GenBank/DDBJ whole genome shotgun (WGS) entry which is preliminary data.</text>
</comment>
<gene>
    <name evidence="1" type="ORF">HU200_057665</name>
</gene>
<sequence>MKIWRSQKESSKEEEIFNCAYIENYCWLLFEPFGSTRMKWCLMELLEVDFQRRA</sequence>
<protein>
    <submittedName>
        <fullName evidence="1">Uncharacterized protein</fullName>
    </submittedName>
</protein>
<dbReference type="EMBL" id="JACEFO010002440">
    <property type="protein sequence ID" value="KAF8660514.1"/>
    <property type="molecule type" value="Genomic_DNA"/>
</dbReference>
<reference evidence="1" key="1">
    <citation type="submission" date="2020-07" db="EMBL/GenBank/DDBJ databases">
        <title>Genome sequence and genetic diversity analysis of an under-domesticated orphan crop, white fonio (Digitaria exilis).</title>
        <authorList>
            <person name="Bennetzen J.L."/>
            <person name="Chen S."/>
            <person name="Ma X."/>
            <person name="Wang X."/>
            <person name="Yssel A.E.J."/>
            <person name="Chaluvadi S.R."/>
            <person name="Johnson M."/>
            <person name="Gangashetty P."/>
            <person name="Hamidou F."/>
            <person name="Sanogo M.D."/>
            <person name="Zwaenepoel A."/>
            <person name="Wallace J."/>
            <person name="Van De Peer Y."/>
            <person name="Van Deynze A."/>
        </authorList>
    </citation>
    <scope>NUCLEOTIDE SEQUENCE</scope>
    <source>
        <tissue evidence="1">Leaves</tissue>
    </source>
</reference>
<proteinExistence type="predicted"/>